<protein>
    <recommendedName>
        <fullName evidence="3">Carbohydrate-binding domain-containing protein</fullName>
    </recommendedName>
</protein>
<gene>
    <name evidence="1" type="ORF">SAMN04487935_3669</name>
</gene>
<proteinExistence type="predicted"/>
<sequence>MRKIYFITIVSLLANMTFGQQKIRVHNSGNIMYAKEVTSVDSIKLDPTYAKFKLSDAVSTLDLQKTVIDSLTFTSNTINLDKIYIIYNGTDNATIINPYATQGVTITANAGIVNVAATSGIANLEYNILGSAANGSLTIATDAAVNLILNNLTLTNPNGAALTVSGGKITNILLSAGTTNTLSDGTASTKNGTITTDGPIVIGNTGTILVSGIKKHGINTSSTITIQGGTTTVSSAASDGFHSEGYAMSGGTANITSLGDGIDAGNGAIAITAGTINVTSTGSDVKAIKTGTNTLNISGGTINVVVSGAQSKGISAKGDITFSGGNITANISGAAVLTAAESGFDPSYATAIKSDAEIIVNGGTFNIALTNTANGSKGFSSGTGITITDGNFTLNAAGPGAVYTNTAGVVDSYSTSGFTADTAVTITGGTFNITITGSGGKGLSADGNIVIGSATGAPSITVTNTAARFLVSGTEGSATADYTSPKGIKADGNVTIANGNLIVSVANQNSACIDSDSAIFVTGGTVGLTVGGNQSKGIMAKGDINLNGGTVNVTATGGVFLETSGSGFDPAYTAGFKSDTNVNLAGATVTVSGSGAAFKAISSDGNIDMTAGNVTITNNGSGTTYRNATGVMDSYSAAAFSADGNISVTGGTLTTTTSGAGGKGLKADGAIVIGSATGNPTTNIKTTGARFLVSGTDYAHPKTVVAAGAVTINNGNNTINSTDDGVHSDLAVTVNGGNTIINAISTTQGMGEGVEAPTITFAGGVTNVTASNDGINATYGTVSGGTESNDGSNLFVTGGILIVAGSDAIDSNGNITISGGTTIVSGPTNQPEEGIDFNGTFLMNGGTLIAAGSNSNMTKSMGAASTQTSMYIKSSAQLAASSMLHIENASGTEMVTFKPKNGVYYFHFSSPNLAASTSYKIYFGGTYTGGSFVGGSSPWGLYTGGTYASTGGTLKSTTTTSATNRVNMITF</sequence>
<keyword evidence="2" id="KW-1185">Reference proteome</keyword>
<name>A0A1G9D069_9FLAO</name>
<evidence type="ECO:0008006" key="3">
    <source>
        <dbReference type="Google" id="ProtNLM"/>
    </source>
</evidence>
<evidence type="ECO:0000313" key="1">
    <source>
        <dbReference type="EMBL" id="SDK57312.1"/>
    </source>
</evidence>
<dbReference type="OrthoDB" id="6116667at2"/>
<dbReference type="STRING" id="1128970.SAMN04487935_3669"/>
<dbReference type="RefSeq" id="WP_091399071.1">
    <property type="nucleotide sequence ID" value="NZ_BKAI01000016.1"/>
</dbReference>
<dbReference type="EMBL" id="FNEZ01000008">
    <property type="protein sequence ID" value="SDK57312.1"/>
    <property type="molecule type" value="Genomic_DNA"/>
</dbReference>
<evidence type="ECO:0000313" key="2">
    <source>
        <dbReference type="Proteomes" id="UP000199580"/>
    </source>
</evidence>
<dbReference type="InterPro" id="IPR025584">
    <property type="entry name" value="Cthe_2159"/>
</dbReference>
<organism evidence="1 2">
    <name type="scientific">Flavobacterium noncentrifugens</name>
    <dbReference type="NCBI Taxonomy" id="1128970"/>
    <lineage>
        <taxon>Bacteria</taxon>
        <taxon>Pseudomonadati</taxon>
        <taxon>Bacteroidota</taxon>
        <taxon>Flavobacteriia</taxon>
        <taxon>Flavobacteriales</taxon>
        <taxon>Flavobacteriaceae</taxon>
        <taxon>Flavobacterium</taxon>
    </lineage>
</organism>
<dbReference type="Pfam" id="PF14262">
    <property type="entry name" value="Cthe_2159"/>
    <property type="match status" value="2"/>
</dbReference>
<dbReference type="Proteomes" id="UP000199580">
    <property type="component" value="Unassembled WGS sequence"/>
</dbReference>
<accession>A0A1G9D069</accession>
<reference evidence="1 2" key="1">
    <citation type="submission" date="2016-10" db="EMBL/GenBank/DDBJ databases">
        <authorList>
            <person name="de Groot N.N."/>
        </authorList>
    </citation>
    <scope>NUCLEOTIDE SEQUENCE [LARGE SCALE GENOMIC DNA]</scope>
    <source>
        <strain evidence="1 2">CGMCC 1.10076</strain>
    </source>
</reference>
<dbReference type="AlphaFoldDB" id="A0A1G9D069"/>